<dbReference type="OrthoDB" id="158067at2"/>
<feature type="domain" description="DUF927" evidence="2">
    <location>
        <begin position="92"/>
        <end position="367"/>
    </location>
</feature>
<feature type="non-terminal residue" evidence="3">
    <location>
        <position position="499"/>
    </location>
</feature>
<proteinExistence type="predicted"/>
<evidence type="ECO:0000313" key="4">
    <source>
        <dbReference type="Proteomes" id="UP000184301"/>
    </source>
</evidence>
<reference evidence="3 4" key="1">
    <citation type="submission" date="2016-11" db="EMBL/GenBank/DDBJ databases">
        <authorList>
            <person name="Jaros S."/>
            <person name="Januszkiewicz K."/>
            <person name="Wedrychowicz H."/>
        </authorList>
    </citation>
    <scope>NUCLEOTIDE SEQUENCE [LARGE SCALE GENOMIC DNA]</scope>
    <source>
        <strain evidence="3 4">DSM 15480</strain>
    </source>
</reference>
<organism evidence="3 4">
    <name type="scientific">Hespellia stercorisuis DSM 15480</name>
    <dbReference type="NCBI Taxonomy" id="1121950"/>
    <lineage>
        <taxon>Bacteria</taxon>
        <taxon>Bacillati</taxon>
        <taxon>Bacillota</taxon>
        <taxon>Clostridia</taxon>
        <taxon>Lachnospirales</taxon>
        <taxon>Lachnospiraceae</taxon>
        <taxon>Hespellia</taxon>
    </lineage>
</organism>
<evidence type="ECO:0000256" key="1">
    <source>
        <dbReference type="SAM" id="Phobius"/>
    </source>
</evidence>
<keyword evidence="4" id="KW-1185">Reference proteome</keyword>
<name>A0A1M6XC77_9FIRM</name>
<keyword evidence="1" id="KW-0812">Transmembrane</keyword>
<dbReference type="RefSeq" id="WP_073113378.1">
    <property type="nucleotide sequence ID" value="NZ_FQZY01000150.1"/>
</dbReference>
<accession>A0A1M6XC77</accession>
<feature type="transmembrane region" description="Helical" evidence="1">
    <location>
        <begin position="252"/>
        <end position="273"/>
    </location>
</feature>
<feature type="non-terminal residue" evidence="3">
    <location>
        <position position="1"/>
    </location>
</feature>
<evidence type="ECO:0000259" key="2">
    <source>
        <dbReference type="Pfam" id="PF06048"/>
    </source>
</evidence>
<dbReference type="Pfam" id="PF06048">
    <property type="entry name" value="DUF927"/>
    <property type="match status" value="1"/>
</dbReference>
<keyword evidence="1" id="KW-1133">Transmembrane helix</keyword>
<gene>
    <name evidence="3" type="ORF">SAMN02745243_04188</name>
</gene>
<evidence type="ECO:0000313" key="3">
    <source>
        <dbReference type="EMBL" id="SHL03518.1"/>
    </source>
</evidence>
<protein>
    <recommendedName>
        <fullName evidence="2">DUF927 domain-containing protein</fullName>
    </recommendedName>
</protein>
<dbReference type="EMBL" id="FQZY01000150">
    <property type="protein sequence ID" value="SHL03518.1"/>
    <property type="molecule type" value="Genomic_DNA"/>
</dbReference>
<dbReference type="InterPro" id="IPR009270">
    <property type="entry name" value="DUF927"/>
</dbReference>
<dbReference type="Proteomes" id="UP000184301">
    <property type="component" value="Unassembled WGS sequence"/>
</dbReference>
<dbReference type="AlphaFoldDB" id="A0A1M6XC77"/>
<keyword evidence="1" id="KW-0472">Membrane</keyword>
<sequence>KEYDKDTILADEVFVEIFEQEDEIQKARMLLSLQDAAKALGVKGKFDQMVSAYTKVAKETLKNRANSTMVDNWTNFTGSYDNMLCGSWIASDEGIYTFNKDYTNEVIVCYHPILPVERLKNLESGEEQLRIAYKRNHKWNEIVVPKDLVSSANKIVSLSKLGIAVTSENARLLVKYLSDLENLNDDNIPVQMSSSKLGWVGDGFIPYDTDIVFDGDMQFKYIFESIKAHGNKQQWMQHVKDLRKTGRIEIKFFLAASFASILVGMLGGLPFIVDLWGETEGGKSVAMMLATSIWANPDENQYIGDFKTSDVALEIKSNLLNNLPLMLDDSSKVSARIRDNFEGVVYDLCSGKGKSRSNKDLGVRKENRWKNAILTNGERPLSSYVSQGGAINRILEVECQENVFPDPQYTLELLKKSYGHAGIQFVKIIKEMGIDEVREIQYEIQKDIYQDDKMQKQSIALSIILTADRIATDYLFRDGQYIEYEEAKRVLVDKNELSE</sequence>